<feature type="transmembrane region" description="Helical" evidence="8">
    <location>
        <begin position="338"/>
        <end position="359"/>
    </location>
</feature>
<proteinExistence type="predicted"/>
<feature type="transmembrane region" description="Helical" evidence="8">
    <location>
        <begin position="153"/>
        <end position="174"/>
    </location>
</feature>
<feature type="transmembrane region" description="Helical" evidence="8">
    <location>
        <begin position="117"/>
        <end position="141"/>
    </location>
</feature>
<feature type="transmembrane region" description="Helical" evidence="8">
    <location>
        <begin position="402"/>
        <end position="424"/>
    </location>
</feature>
<accession>A0ABX6ET20</accession>
<dbReference type="InterPro" id="IPR038770">
    <property type="entry name" value="Na+/solute_symporter_sf"/>
</dbReference>
<evidence type="ECO:0000256" key="4">
    <source>
        <dbReference type="ARBA" id="ARBA00022692"/>
    </source>
</evidence>
<name>A0ABX6ET20_KLUMA</name>
<dbReference type="PANTHER" id="PTHR32468">
    <property type="entry name" value="CATION/H + ANTIPORTER"/>
    <property type="match status" value="1"/>
</dbReference>
<evidence type="ECO:0000256" key="8">
    <source>
        <dbReference type="SAM" id="Phobius"/>
    </source>
</evidence>
<keyword evidence="6" id="KW-0406">Ion transport</keyword>
<dbReference type="InterPro" id="IPR004771">
    <property type="entry name" value="K/H_exchanger"/>
</dbReference>
<gene>
    <name evidence="10" type="primary">KHA1</name>
    <name evidence="10" type="ORF">FIM1_1687</name>
</gene>
<organism evidence="10 11">
    <name type="scientific">Kluyveromyces marxianus</name>
    <name type="common">Yeast</name>
    <name type="synonym">Candida kefyr</name>
    <dbReference type="NCBI Taxonomy" id="4911"/>
    <lineage>
        <taxon>Eukaryota</taxon>
        <taxon>Fungi</taxon>
        <taxon>Dikarya</taxon>
        <taxon>Ascomycota</taxon>
        <taxon>Saccharomycotina</taxon>
        <taxon>Saccharomycetes</taxon>
        <taxon>Saccharomycetales</taxon>
        <taxon>Saccharomycetaceae</taxon>
        <taxon>Kluyveromyces</taxon>
    </lineage>
</organism>
<dbReference type="Gene3D" id="1.20.1530.20">
    <property type="match status" value="1"/>
</dbReference>
<reference evidence="10 11" key="1">
    <citation type="submission" date="2016-03" db="EMBL/GenBank/DDBJ databases">
        <title>How can Kluyveromyces marxianus grow so fast - potential evolutionary course in Saccharomyces Complex revealed by comparative genomics.</title>
        <authorList>
            <person name="Mo W."/>
            <person name="Lu W."/>
            <person name="Yang X."/>
            <person name="Qi J."/>
            <person name="Lv H."/>
        </authorList>
    </citation>
    <scope>NUCLEOTIDE SEQUENCE [LARGE SCALE GENOMIC DNA]</scope>
    <source>
        <strain evidence="10 11">FIM1</strain>
    </source>
</reference>
<dbReference type="Pfam" id="PF00999">
    <property type="entry name" value="Na_H_Exchanger"/>
    <property type="match status" value="1"/>
</dbReference>
<feature type="transmembrane region" description="Helical" evidence="8">
    <location>
        <begin position="280"/>
        <end position="300"/>
    </location>
</feature>
<feature type="transmembrane region" description="Helical" evidence="8">
    <location>
        <begin position="186"/>
        <end position="210"/>
    </location>
</feature>
<keyword evidence="3" id="KW-0050">Antiport</keyword>
<keyword evidence="2" id="KW-0813">Transport</keyword>
<evidence type="ECO:0000256" key="7">
    <source>
        <dbReference type="ARBA" id="ARBA00023136"/>
    </source>
</evidence>
<feature type="transmembrane region" description="Helical" evidence="8">
    <location>
        <begin position="371"/>
        <end position="396"/>
    </location>
</feature>
<dbReference type="PANTHER" id="PTHR32468:SF0">
    <property type="entry name" value="K(+)_H(+) ANTIPORTER 1"/>
    <property type="match status" value="1"/>
</dbReference>
<keyword evidence="7 8" id="KW-0472">Membrane</keyword>
<dbReference type="EMBL" id="CP015055">
    <property type="protein sequence ID" value="QGN15006.1"/>
    <property type="molecule type" value="Genomic_DNA"/>
</dbReference>
<dbReference type="Proteomes" id="UP000422736">
    <property type="component" value="Chromosome 2"/>
</dbReference>
<feature type="transmembrane region" description="Helical" evidence="8">
    <location>
        <begin position="312"/>
        <end position="332"/>
    </location>
</feature>
<evidence type="ECO:0000256" key="1">
    <source>
        <dbReference type="ARBA" id="ARBA00004141"/>
    </source>
</evidence>
<dbReference type="InterPro" id="IPR050794">
    <property type="entry name" value="CPA2_transporter"/>
</dbReference>
<comment type="subcellular location">
    <subcellularLocation>
        <location evidence="1">Membrane</location>
        <topology evidence="1">Multi-pass membrane protein</topology>
    </subcellularLocation>
</comment>
<evidence type="ECO:0000256" key="6">
    <source>
        <dbReference type="ARBA" id="ARBA00023065"/>
    </source>
</evidence>
<protein>
    <submittedName>
        <fullName evidence="10">K(+)/H(+) antiporter 1</fullName>
    </submittedName>
</protein>
<dbReference type="NCBIfam" id="TIGR00932">
    <property type="entry name" value="2a37"/>
    <property type="match status" value="1"/>
</dbReference>
<keyword evidence="5 8" id="KW-1133">Transmembrane helix</keyword>
<evidence type="ECO:0000259" key="9">
    <source>
        <dbReference type="Pfam" id="PF00999"/>
    </source>
</evidence>
<dbReference type="InterPro" id="IPR006153">
    <property type="entry name" value="Cation/H_exchanger_TM"/>
</dbReference>
<sequence>MANHIGGIISGVNPFVFNSSSPVTIFLIQAAIILVLANGLHVFISKLRQPKVISEVIAGIILGPTVFGQIPHYTKTLFPKESVTGLNLVANFGIILFMFFLGMEVDVTFVKKNAKAAISIGLGTLIVPFGFGCLFALPLYNTYMDNNDTKFKVFMVFIAVSLSVTAFPVLCRILTELRLVKEKVGVIVLTSGTINDVFGWILLALCIILSNSQSNPVNVVYILLCTFGWFLFCCYPVRLTLKWILNRFHEFERDSPSTLATMLVLVIVLLSAYFTDIIGVHPIFGAFIAGIVIPREHNFVSKLTARMEDIPNLLMIPIYFTIAGLNVDLTLLNTGKDWGYTFASIGIAVSTKVVSGSLLSKVNGLRWRESLAVGVLMSCKGIVEIVVLTTGLNAGIITKKVYAMFIFMALISTFITTPLTLWIFPDHYRNELRKQQNNNNEENRNVKLKTAADLKNIHFSSLELVLNNSKSVGLTLWFLKSISTGKLEWAESRDSDQEDSDSKDLRKLPSIDTEALTVVSDDDDNTPLLINAKHLKLMSDRTAEILELTSLHNSKNAGDNGLEMLRVFCTLFGLNFTGEMLFSSLAEKIGYIGKIPVGLHDALLLPLNYPSVDQNDAMRSILSFNDLPDDFFSALSPKISSSLILLFGPVTHQQHDKVIIYLLNPVLTSSDYLALFLCFVIGSTSNTIRIIATADNLSNVTTLRSMLHPSALIKLEVTTKCYDSHDSAISSTDIFSDLSLDEKTCVILPQSSIETSCMDECSKALVTKATATNSTVLVCHSYTSAKE</sequence>
<keyword evidence="4 8" id="KW-0812">Transmembrane</keyword>
<feature type="transmembrane region" description="Helical" evidence="8">
    <location>
        <begin position="23"/>
        <end position="44"/>
    </location>
</feature>
<feature type="transmembrane region" description="Helical" evidence="8">
    <location>
        <begin position="56"/>
        <end position="74"/>
    </location>
</feature>
<keyword evidence="11" id="KW-1185">Reference proteome</keyword>
<feature type="domain" description="Cation/H+ exchanger transmembrane" evidence="9">
    <location>
        <begin position="39"/>
        <end position="418"/>
    </location>
</feature>
<evidence type="ECO:0000313" key="11">
    <source>
        <dbReference type="Proteomes" id="UP000422736"/>
    </source>
</evidence>
<evidence type="ECO:0000256" key="3">
    <source>
        <dbReference type="ARBA" id="ARBA00022449"/>
    </source>
</evidence>
<evidence type="ECO:0000256" key="5">
    <source>
        <dbReference type="ARBA" id="ARBA00022989"/>
    </source>
</evidence>
<feature type="transmembrane region" description="Helical" evidence="8">
    <location>
        <begin position="216"/>
        <end position="237"/>
    </location>
</feature>
<evidence type="ECO:0000313" key="10">
    <source>
        <dbReference type="EMBL" id="QGN15006.1"/>
    </source>
</evidence>
<evidence type="ECO:0000256" key="2">
    <source>
        <dbReference type="ARBA" id="ARBA00022448"/>
    </source>
</evidence>
<feature type="transmembrane region" description="Helical" evidence="8">
    <location>
        <begin position="86"/>
        <end position="105"/>
    </location>
</feature>